<dbReference type="PANTHER" id="PTHR14944:SF2">
    <property type="entry name" value="RPA-RELATED PROTEIN RADX"/>
    <property type="match status" value="1"/>
</dbReference>
<dbReference type="Gene3D" id="2.40.50.140">
    <property type="entry name" value="Nucleic acid-binding proteins"/>
    <property type="match status" value="2"/>
</dbReference>
<dbReference type="AlphaFoldDB" id="A0A1A6HMD6"/>
<evidence type="ECO:0000313" key="2">
    <source>
        <dbReference type="EMBL" id="OBS79135.1"/>
    </source>
</evidence>
<protein>
    <submittedName>
        <fullName evidence="2">Uncharacterized protein</fullName>
    </submittedName>
</protein>
<feature type="compositionally biased region" description="Polar residues" evidence="1">
    <location>
        <begin position="433"/>
        <end position="442"/>
    </location>
</feature>
<feature type="region of interest" description="Disordered" evidence="1">
    <location>
        <begin position="1"/>
        <end position="31"/>
    </location>
</feature>
<dbReference type="GO" id="GO:0003697">
    <property type="term" value="F:single-stranded DNA binding"/>
    <property type="evidence" value="ECO:0007669"/>
    <property type="project" value="InterPro"/>
</dbReference>
<feature type="compositionally biased region" description="Basic and acidic residues" evidence="1">
    <location>
        <begin position="443"/>
        <end position="459"/>
    </location>
</feature>
<organism evidence="2 3">
    <name type="scientific">Neotoma lepida</name>
    <name type="common">Desert woodrat</name>
    <dbReference type="NCBI Taxonomy" id="56216"/>
    <lineage>
        <taxon>Eukaryota</taxon>
        <taxon>Metazoa</taxon>
        <taxon>Chordata</taxon>
        <taxon>Craniata</taxon>
        <taxon>Vertebrata</taxon>
        <taxon>Euteleostomi</taxon>
        <taxon>Mammalia</taxon>
        <taxon>Eutheria</taxon>
        <taxon>Euarchontoglires</taxon>
        <taxon>Glires</taxon>
        <taxon>Rodentia</taxon>
        <taxon>Myomorpha</taxon>
        <taxon>Muroidea</taxon>
        <taxon>Cricetidae</taxon>
        <taxon>Neotominae</taxon>
        <taxon>Neotoma</taxon>
    </lineage>
</organism>
<keyword evidence="3" id="KW-1185">Reference proteome</keyword>
<reference evidence="2 3" key="1">
    <citation type="submission" date="2016-06" db="EMBL/GenBank/DDBJ databases">
        <title>The Draft Genome Sequence and Annotation of the Desert Woodrat Neotoma lepida.</title>
        <authorList>
            <person name="Campbell M."/>
            <person name="Oakeson K.F."/>
            <person name="Yandell M."/>
            <person name="Halpert J.R."/>
            <person name="Dearing D."/>
        </authorList>
    </citation>
    <scope>NUCLEOTIDE SEQUENCE [LARGE SCALE GENOMIC DNA]</scope>
    <source>
        <strain evidence="2">417</strain>
        <tissue evidence="2">Liver</tissue>
    </source>
</reference>
<feature type="region of interest" description="Disordered" evidence="1">
    <location>
        <begin position="421"/>
        <end position="469"/>
    </location>
</feature>
<dbReference type="InterPro" id="IPR012340">
    <property type="entry name" value="NA-bd_OB-fold"/>
</dbReference>
<dbReference type="SUPFAM" id="SSF50249">
    <property type="entry name" value="Nucleic acid-binding proteins"/>
    <property type="match status" value="1"/>
</dbReference>
<name>A0A1A6HMD6_NEOLE</name>
<dbReference type="EMBL" id="LZPO01027364">
    <property type="protein sequence ID" value="OBS79135.1"/>
    <property type="molecule type" value="Genomic_DNA"/>
</dbReference>
<dbReference type="Proteomes" id="UP000092124">
    <property type="component" value="Unassembled WGS sequence"/>
</dbReference>
<evidence type="ECO:0000256" key="1">
    <source>
        <dbReference type="SAM" id="MobiDB-lite"/>
    </source>
</evidence>
<accession>A0A1A6HMD6</accession>
<gene>
    <name evidence="2" type="ORF">A6R68_18459</name>
</gene>
<evidence type="ECO:0000313" key="3">
    <source>
        <dbReference type="Proteomes" id="UP000092124"/>
    </source>
</evidence>
<sequence>MSGEAGQPEAGPSHNDLNGQHPEGDEAGVPEGVIRKESKDCRFWVVDIRYDSFSLVETACKATVERADTRIISLSHLEMTWNNRKNFPALLVRILYKSKLKYYGKPNRRLIEPYQVQTYLEVADNSGMVSVILWNALCPEWYKSLRVGLILLLQNYTVKQSHPFRIQPNPVDPQMKLFSTMEICLNLRHPPTNIVIISEKYLKSEWKLPNILSRFITRSELDNMPENSICDVIGVLSFVGRVQRSRKRDSSEDFWAYRWIHIVDGTSEQPFIVQLFSTSQPEVFENINPMTKFICTQLRVVRNNRQVPNLLYLTTTNESRMFINGHRGQPYTSDTKVKNFIQWVKRKTDSEVNNNVIGGYYPYPPVPETFSKYSRFIKDRSLLTAISEVRKVIKGLQYREQKRVAIQGIITAIKYIPHKHPAESAPASEVLQDDSQPSTSQAARREDHHHETGSKRPLDDIPEGSQSSPVVSGICAKRIIMQDLHDNPEVANYHQKNINFKYAIFQETSQLPPLPPAGWAELRSSVPEPDAAAAVASKHL</sequence>
<proteinExistence type="predicted"/>
<dbReference type="InterPro" id="IPR040893">
    <property type="entry name" value="RADX"/>
</dbReference>
<dbReference type="Pfam" id="PF17659">
    <property type="entry name" value="RADX"/>
    <property type="match status" value="1"/>
</dbReference>
<dbReference type="PANTHER" id="PTHR14944">
    <property type="entry name" value="RPA-RELATED PROTEIN RADX"/>
    <property type="match status" value="1"/>
</dbReference>
<dbReference type="OrthoDB" id="5965770at2759"/>
<dbReference type="STRING" id="56216.A0A1A6HMD6"/>
<comment type="caution">
    <text evidence="2">The sequence shown here is derived from an EMBL/GenBank/DDBJ whole genome shotgun (WGS) entry which is preliminary data.</text>
</comment>